<evidence type="ECO:0000256" key="1">
    <source>
        <dbReference type="ARBA" id="ARBA00005104"/>
    </source>
</evidence>
<comment type="caution">
    <text evidence="5">The sequence shown here is derived from an EMBL/GenBank/DDBJ whole genome shotgun (WGS) entry which is preliminary data.</text>
</comment>
<name>A0A917S208_9ACTN</name>
<dbReference type="PANTHER" id="PTHR38011:SF7">
    <property type="entry name" value="2,5-DIAMINO-6-RIBOSYLAMINO-4(3H)-PYRIMIDINONE 5'-PHOSPHATE REDUCTASE"/>
    <property type="match status" value="1"/>
</dbReference>
<gene>
    <name evidence="5" type="ORF">GCM10011575_09620</name>
</gene>
<dbReference type="GO" id="GO:0009231">
    <property type="term" value="P:riboflavin biosynthetic process"/>
    <property type="evidence" value="ECO:0007669"/>
    <property type="project" value="InterPro"/>
</dbReference>
<dbReference type="EMBL" id="BMMZ01000002">
    <property type="protein sequence ID" value="GGL53288.1"/>
    <property type="molecule type" value="Genomic_DNA"/>
</dbReference>
<evidence type="ECO:0000256" key="3">
    <source>
        <dbReference type="ARBA" id="ARBA00023002"/>
    </source>
</evidence>
<evidence type="ECO:0000313" key="5">
    <source>
        <dbReference type="EMBL" id="GGL53288.1"/>
    </source>
</evidence>
<organism evidence="5 6">
    <name type="scientific">Microlunatus endophyticus</name>
    <dbReference type="NCBI Taxonomy" id="1716077"/>
    <lineage>
        <taxon>Bacteria</taxon>
        <taxon>Bacillati</taxon>
        <taxon>Actinomycetota</taxon>
        <taxon>Actinomycetes</taxon>
        <taxon>Propionibacteriales</taxon>
        <taxon>Propionibacteriaceae</taxon>
        <taxon>Microlunatus</taxon>
    </lineage>
</organism>
<sequence>MQRPRVIVSVGASADGKVALTRRQILMGTTSGELWFTTVDGRGRVRWDEDHENWDILVLVCRSTPPEYLAYLRRRSICYLVAGDDRVDLTRAITAMATELGITCVLSTAGGGLQGALLREGLIDELYVSIAPALVGGLGTPTIMDGRPLDIGEAPTPLHLLSVHTDTAGTVRLHYEVMRDSTS</sequence>
<keyword evidence="6" id="KW-1185">Reference proteome</keyword>
<reference evidence="5" key="2">
    <citation type="submission" date="2020-09" db="EMBL/GenBank/DDBJ databases">
        <authorList>
            <person name="Sun Q."/>
            <person name="Zhou Y."/>
        </authorList>
    </citation>
    <scope>NUCLEOTIDE SEQUENCE</scope>
    <source>
        <strain evidence="5">CGMCC 4.7306</strain>
    </source>
</reference>
<dbReference type="Proteomes" id="UP000613840">
    <property type="component" value="Unassembled WGS sequence"/>
</dbReference>
<dbReference type="SUPFAM" id="SSF53597">
    <property type="entry name" value="Dihydrofolate reductase-like"/>
    <property type="match status" value="1"/>
</dbReference>
<dbReference type="PANTHER" id="PTHR38011">
    <property type="entry name" value="DIHYDROFOLATE REDUCTASE FAMILY PROTEIN (AFU_ORTHOLOGUE AFUA_8G06820)"/>
    <property type="match status" value="1"/>
</dbReference>
<protein>
    <recommendedName>
        <fullName evidence="4">Bacterial bifunctional deaminase-reductase C-terminal domain-containing protein</fullName>
    </recommendedName>
</protein>
<dbReference type="GO" id="GO:0008703">
    <property type="term" value="F:5-amino-6-(5-phosphoribosylamino)uracil reductase activity"/>
    <property type="evidence" value="ECO:0007669"/>
    <property type="project" value="InterPro"/>
</dbReference>
<keyword evidence="3" id="KW-0560">Oxidoreductase</keyword>
<dbReference type="Gene3D" id="3.40.430.10">
    <property type="entry name" value="Dihydrofolate Reductase, subunit A"/>
    <property type="match status" value="1"/>
</dbReference>
<comment type="pathway">
    <text evidence="1">Cofactor biosynthesis; riboflavin biosynthesis.</text>
</comment>
<keyword evidence="2" id="KW-0521">NADP</keyword>
<dbReference type="Pfam" id="PF01872">
    <property type="entry name" value="RibD_C"/>
    <property type="match status" value="1"/>
</dbReference>
<feature type="domain" description="Bacterial bifunctional deaminase-reductase C-terminal" evidence="4">
    <location>
        <begin position="55"/>
        <end position="169"/>
    </location>
</feature>
<evidence type="ECO:0000256" key="2">
    <source>
        <dbReference type="ARBA" id="ARBA00022857"/>
    </source>
</evidence>
<dbReference type="InterPro" id="IPR002734">
    <property type="entry name" value="RibDG_C"/>
</dbReference>
<dbReference type="InterPro" id="IPR024072">
    <property type="entry name" value="DHFR-like_dom_sf"/>
</dbReference>
<dbReference type="InterPro" id="IPR050765">
    <property type="entry name" value="Riboflavin_Biosynth_HTPR"/>
</dbReference>
<proteinExistence type="predicted"/>
<reference evidence="5" key="1">
    <citation type="journal article" date="2014" name="Int. J. Syst. Evol. Microbiol.">
        <title>Complete genome sequence of Corynebacterium casei LMG S-19264T (=DSM 44701T), isolated from a smear-ripened cheese.</title>
        <authorList>
            <consortium name="US DOE Joint Genome Institute (JGI-PGF)"/>
            <person name="Walter F."/>
            <person name="Albersmeier A."/>
            <person name="Kalinowski J."/>
            <person name="Ruckert C."/>
        </authorList>
    </citation>
    <scope>NUCLEOTIDE SEQUENCE</scope>
    <source>
        <strain evidence="5">CGMCC 4.7306</strain>
    </source>
</reference>
<dbReference type="RefSeq" id="WP_188894042.1">
    <property type="nucleotide sequence ID" value="NZ_BMMZ01000002.1"/>
</dbReference>
<accession>A0A917S208</accession>
<evidence type="ECO:0000259" key="4">
    <source>
        <dbReference type="Pfam" id="PF01872"/>
    </source>
</evidence>
<dbReference type="AlphaFoldDB" id="A0A917S208"/>
<evidence type="ECO:0000313" key="6">
    <source>
        <dbReference type="Proteomes" id="UP000613840"/>
    </source>
</evidence>